<evidence type="ECO:0000313" key="1">
    <source>
        <dbReference type="EMBL" id="NOL50963.1"/>
    </source>
</evidence>
<dbReference type="AlphaFoldDB" id="A0A849P4L4"/>
<comment type="caution">
    <text evidence="1">The sequence shown here is derived from an EMBL/GenBank/DDBJ whole genome shotgun (WGS) entry which is preliminary data.</text>
</comment>
<reference evidence="1 2" key="1">
    <citation type="submission" date="2020-05" db="EMBL/GenBank/DDBJ databases">
        <authorList>
            <person name="Niu N."/>
        </authorList>
    </citation>
    <scope>NUCLEOTIDE SEQUENCE [LARGE SCALE GENOMIC DNA]</scope>
    <source>
        <strain evidence="1 2">3340-03</strain>
    </source>
</reference>
<protein>
    <submittedName>
        <fullName evidence="1">Uncharacterized protein</fullName>
    </submittedName>
</protein>
<keyword evidence="2" id="KW-1185">Reference proteome</keyword>
<proteinExistence type="predicted"/>
<name>A0A849P4L4_9BURK</name>
<organism evidence="1 2">
    <name type="scientific">Pelistega suis</name>
    <dbReference type="NCBI Taxonomy" id="1631957"/>
    <lineage>
        <taxon>Bacteria</taxon>
        <taxon>Pseudomonadati</taxon>
        <taxon>Pseudomonadota</taxon>
        <taxon>Betaproteobacteria</taxon>
        <taxon>Burkholderiales</taxon>
        <taxon>Alcaligenaceae</taxon>
        <taxon>Pelistega</taxon>
    </lineage>
</organism>
<sequence>MDRRSFLHFGRSGVLPKTPWEEFCHRVQRTVSGQFRDISVPENGVGTAEIVIERLEDIQHLYALCKYYDVAIALAGFTQAELVHTRSLLIIHFSSTLNKIDEMGGNACLAQPSVKVGTLLAKGYQQFARVPRDWSLSQWFASPRYHDVRPYHSFLSGVERISVFFADGEQAVLGGFGVNDRSALSVPILNRCIPNLFELLREDEMERQLEADYWPYAYRLDSLQKKLVDINIARVFQGHQARLLWVQQFVIRKIPEDVLLLAEDMEEIPDTSAIQQSLERVNHRIKGLLDAEGIFLYDDEVFESV</sequence>
<accession>A0A849P4L4</accession>
<evidence type="ECO:0000313" key="2">
    <source>
        <dbReference type="Proteomes" id="UP000537862"/>
    </source>
</evidence>
<dbReference type="RefSeq" id="WP_171679643.1">
    <property type="nucleotide sequence ID" value="NZ_JABGBN010000001.1"/>
</dbReference>
<gene>
    <name evidence="1" type="ORF">HKX39_02060</name>
</gene>
<dbReference type="Proteomes" id="UP000537862">
    <property type="component" value="Unassembled WGS sequence"/>
</dbReference>
<dbReference type="EMBL" id="JABGBN010000001">
    <property type="protein sequence ID" value="NOL50963.1"/>
    <property type="molecule type" value="Genomic_DNA"/>
</dbReference>